<dbReference type="STRING" id="1262914.BN533_00272"/>
<evidence type="ECO:0000256" key="1">
    <source>
        <dbReference type="ARBA" id="ARBA00008814"/>
    </source>
</evidence>
<accession>R6IEY9</accession>
<proteinExistence type="inferred from homology"/>
<keyword evidence="2" id="KW-0732">Signal</keyword>
<dbReference type="SUPFAM" id="SSF53807">
    <property type="entry name" value="Helical backbone' metal receptor"/>
    <property type="match status" value="1"/>
</dbReference>
<dbReference type="AlphaFoldDB" id="R6IEY9"/>
<reference evidence="4" key="1">
    <citation type="submission" date="2012-11" db="EMBL/GenBank/DDBJ databases">
        <title>Dependencies among metagenomic species, viruses, plasmids and units of genetic variation.</title>
        <authorList>
            <person name="Nielsen H.B."/>
            <person name="Almeida M."/>
            <person name="Juncker A.S."/>
            <person name="Rasmussen S."/>
            <person name="Li J."/>
            <person name="Sunagawa S."/>
            <person name="Plichta D."/>
            <person name="Gautier L."/>
            <person name="Le Chatelier E."/>
            <person name="Peletier E."/>
            <person name="Bonde I."/>
            <person name="Nielsen T."/>
            <person name="Manichanh C."/>
            <person name="Arumugam M."/>
            <person name="Batto J."/>
            <person name="Santos M.B.Q.D."/>
            <person name="Blom N."/>
            <person name="Borruel N."/>
            <person name="Burgdorf K.S."/>
            <person name="Boumezbeur F."/>
            <person name="Casellas F."/>
            <person name="Dore J."/>
            <person name="Guarner F."/>
            <person name="Hansen T."/>
            <person name="Hildebrand F."/>
            <person name="Kaas R.S."/>
            <person name="Kennedy S."/>
            <person name="Kristiansen K."/>
            <person name="Kultima J.R."/>
            <person name="Leonard P."/>
            <person name="Levenez F."/>
            <person name="Lund O."/>
            <person name="Moumen B."/>
            <person name="Le Paslier D."/>
            <person name="Pons N."/>
            <person name="Pedersen O."/>
            <person name="Prifti E."/>
            <person name="Qin J."/>
            <person name="Raes J."/>
            <person name="Tap J."/>
            <person name="Tims S."/>
            <person name="Ussery D.W."/>
            <person name="Yamada T."/>
            <person name="MetaHit consortium"/>
            <person name="Renault P."/>
            <person name="Sicheritz-Ponten T."/>
            <person name="Bork P."/>
            <person name="Wang J."/>
            <person name="Brunak S."/>
            <person name="Ehrlich S.D."/>
        </authorList>
    </citation>
    <scope>NUCLEOTIDE SEQUENCE [LARGE SCALE GENOMIC DNA]</scope>
</reference>
<dbReference type="EMBL" id="CBDS010000017">
    <property type="protein sequence ID" value="CDB45134.1"/>
    <property type="molecule type" value="Genomic_DNA"/>
</dbReference>
<dbReference type="PANTHER" id="PTHR30535">
    <property type="entry name" value="VITAMIN B12-BINDING PROTEIN"/>
    <property type="match status" value="1"/>
</dbReference>
<dbReference type="InterPro" id="IPR002491">
    <property type="entry name" value="ABC_transptr_periplasmic_BD"/>
</dbReference>
<evidence type="ECO:0000259" key="3">
    <source>
        <dbReference type="PROSITE" id="PS50983"/>
    </source>
</evidence>
<dbReference type="PROSITE" id="PS50983">
    <property type="entry name" value="FE_B12_PBP"/>
    <property type="match status" value="1"/>
</dbReference>
<evidence type="ECO:0000256" key="2">
    <source>
        <dbReference type="SAM" id="SignalP"/>
    </source>
</evidence>
<sequence>MIRYLMCILLLLSVAISGCGKNAKITETVSATQNYTVHDIRGKKITFAKKPERIASSFVYADEILLDLVDHQKIVGLSKWVHDPGLSMGYKQAEDVPGIVENNLESVIALKPDLLFVADTAKKEYINSLEDAGIKVYVFKYISRLDGIPALVKSIGEAVGEKEKAETLIKTMNIKINAVKTKVAAIPQKQRKTGLLFLRFGAIGGAGCIYNDILSTAGIEDCYQQARPDAQEYTGTSRILSKEEVLKTNPEFLLIGSWSQGGTYQNSKDQLEEIYSDPAYAGITAIKKRQAIIIPQSYVNCLSHNVAKSIELLHAVVYENPNGA</sequence>
<dbReference type="eggNOG" id="COG0614">
    <property type="taxonomic scope" value="Bacteria"/>
</dbReference>
<dbReference type="PROSITE" id="PS51257">
    <property type="entry name" value="PROKAR_LIPOPROTEIN"/>
    <property type="match status" value="1"/>
</dbReference>
<protein>
    <submittedName>
        <fullName evidence="4">Periplasmic binding protein</fullName>
    </submittedName>
</protein>
<feature type="chain" id="PRO_5039681689" evidence="2">
    <location>
        <begin position="24"/>
        <end position="324"/>
    </location>
</feature>
<dbReference type="HOGENOM" id="CLU_038034_2_4_9"/>
<gene>
    <name evidence="4" type="ORF">BN533_00272</name>
</gene>
<comment type="caution">
    <text evidence="4">The sequence shown here is derived from an EMBL/GenBank/DDBJ whole genome shotgun (WGS) entry which is preliminary data.</text>
</comment>
<dbReference type="PANTHER" id="PTHR30535:SF34">
    <property type="entry name" value="MOLYBDATE-BINDING PROTEIN MOLA"/>
    <property type="match status" value="1"/>
</dbReference>
<feature type="signal peptide" evidence="2">
    <location>
        <begin position="1"/>
        <end position="23"/>
    </location>
</feature>
<feature type="domain" description="Fe/B12 periplasmic-binding" evidence="3">
    <location>
        <begin position="53"/>
        <end position="321"/>
    </location>
</feature>
<name>R6IEY9_9FIRM</name>
<dbReference type="Gene3D" id="3.40.50.1980">
    <property type="entry name" value="Nitrogenase molybdenum iron protein domain"/>
    <property type="match status" value="2"/>
</dbReference>
<dbReference type="InterPro" id="IPR050902">
    <property type="entry name" value="ABC_Transporter_SBP"/>
</dbReference>
<evidence type="ECO:0000313" key="4">
    <source>
        <dbReference type="EMBL" id="CDB45134.1"/>
    </source>
</evidence>
<comment type="similarity">
    <text evidence="1">Belongs to the bacterial solute-binding protein 8 family.</text>
</comment>
<dbReference type="GO" id="GO:0071281">
    <property type="term" value="P:cellular response to iron ion"/>
    <property type="evidence" value="ECO:0007669"/>
    <property type="project" value="TreeGrafter"/>
</dbReference>
<dbReference type="Pfam" id="PF01497">
    <property type="entry name" value="Peripla_BP_2"/>
    <property type="match status" value="1"/>
</dbReference>
<organism evidence="4">
    <name type="scientific">Phascolarctobacterium faecium</name>
    <dbReference type="NCBI Taxonomy" id="33025"/>
    <lineage>
        <taxon>Bacteria</taxon>
        <taxon>Bacillati</taxon>
        <taxon>Bacillota</taxon>
        <taxon>Negativicutes</taxon>
        <taxon>Acidaminococcales</taxon>
        <taxon>Acidaminococcaceae</taxon>
        <taxon>Phascolarctobacterium</taxon>
    </lineage>
</organism>